<evidence type="ECO:0000313" key="1">
    <source>
        <dbReference type="EMBL" id="ROT47558.1"/>
    </source>
</evidence>
<name>A0A3N2QCP9_9BACT</name>
<dbReference type="Gene3D" id="3.40.1230.10">
    <property type="entry name" value="MTH938-like"/>
    <property type="match status" value="1"/>
</dbReference>
<dbReference type="EMBL" id="RARA01000021">
    <property type="protein sequence ID" value="ROT47558.1"/>
    <property type="molecule type" value="Genomic_DNA"/>
</dbReference>
<protein>
    <submittedName>
        <fullName evidence="1">Uncharacterized protein</fullName>
    </submittedName>
</protein>
<dbReference type="Proteomes" id="UP000270927">
    <property type="component" value="Unassembled WGS sequence"/>
</dbReference>
<dbReference type="InterPro" id="IPR036748">
    <property type="entry name" value="MTH938-like_sf"/>
</dbReference>
<sequence>MRVFLFLPSSAISFLLFVIFLCLFGSSSCYNHEKDESEIRHPEWWVCNEDEDDEDKVPKDKCIITKCDFGKLRFHVTDHQQCLNAEVCPKSEKNIVDFKATDNKEGYWVLTPNFYGRVTLEKFPKTLPLIKHKYNDKEGGMPAEFLEELLAIDDHKGAILIISTGLEEHLGVSQKLRDALKNKLKEGDIQGYKERNTYQAIKLHNRYVKEGKKVFTFIYISS</sequence>
<proteinExistence type="predicted"/>
<dbReference type="PROSITE" id="PS51257">
    <property type="entry name" value="PROKAR_LIPOPROTEIN"/>
    <property type="match status" value="1"/>
</dbReference>
<comment type="caution">
    <text evidence="1">The sequence shown here is derived from an EMBL/GenBank/DDBJ whole genome shotgun (WGS) entry which is preliminary data.</text>
</comment>
<keyword evidence="2" id="KW-1185">Reference proteome</keyword>
<gene>
    <name evidence="1" type="ORF">EDM02_01800</name>
</gene>
<evidence type="ECO:0000313" key="2">
    <source>
        <dbReference type="Proteomes" id="UP000270927"/>
    </source>
</evidence>
<dbReference type="AlphaFoldDB" id="A0A3N2QCP9"/>
<dbReference type="SUPFAM" id="SSF64076">
    <property type="entry name" value="MTH938-like"/>
    <property type="match status" value="1"/>
</dbReference>
<accession>A0A3N2QCP9</accession>
<reference evidence="1 2" key="1">
    <citation type="submission" date="2018-09" db="EMBL/GenBank/DDBJ databases">
        <title>Comparative Genomics of Wolbachia-Cardinium Dual Endosymbiosis in a Plant-Parasitic Nematode.</title>
        <authorList>
            <person name="Brown A.M.V."/>
            <person name="Wasala S.K."/>
            <person name="Howe D.K."/>
            <person name="Peetz A.B."/>
            <person name="Zasada I.A."/>
            <person name="Denver D.R."/>
        </authorList>
    </citation>
    <scope>NUCLEOTIDE SEQUENCE [LARGE SCALE GENOMIC DNA]</scope>
    <source>
        <strain evidence="1 2">Pp_1</strain>
    </source>
</reference>
<organism evidence="1 2">
    <name type="scientific">Candidatus Cardinium hertigii</name>
    <dbReference type="NCBI Taxonomy" id="247481"/>
    <lineage>
        <taxon>Bacteria</taxon>
        <taxon>Pseudomonadati</taxon>
        <taxon>Bacteroidota</taxon>
        <taxon>Cytophagia</taxon>
        <taxon>Cytophagales</taxon>
        <taxon>Amoebophilaceae</taxon>
        <taxon>Candidatus Cardinium</taxon>
    </lineage>
</organism>